<feature type="region of interest" description="Disordered" evidence="1">
    <location>
        <begin position="1232"/>
        <end position="1252"/>
    </location>
</feature>
<evidence type="ECO:0000313" key="8">
    <source>
        <dbReference type="Proteomes" id="UP000681343"/>
    </source>
</evidence>
<dbReference type="Pfam" id="PF14191">
    <property type="entry name" value="YodL"/>
    <property type="match status" value="1"/>
</dbReference>
<geneLocation type="plasmid" evidence="7 8">
    <name>pMM35_01</name>
</geneLocation>
<dbReference type="Pfam" id="PF14195">
    <property type="entry name" value="DUF4316"/>
    <property type="match status" value="1"/>
</dbReference>
<feature type="domain" description="DUF4316" evidence="5">
    <location>
        <begin position="1638"/>
        <end position="1684"/>
    </location>
</feature>
<dbReference type="Pfam" id="PF06114">
    <property type="entry name" value="Peptidase_M78"/>
    <property type="match status" value="1"/>
</dbReference>
<sequence length="1740" mass="195331">MDEHLLEVYLINTARHTEETPVAEWVSLPTDAETMKAVFERLGVDGSDTEQYQVSAFHSSLDGWSEALKPGESLDDLNYLAALLTQRSNEERDKFATAAQYGDHAASAADLINLTHNLDCYWLYPTVHNSDDYGHYLIDDLDELELPDAAKRFFDYKSYGREAVKEDRGIFTDYGYVYNNGNDYAEWYKANQVPQEYRLTAQPTPQRDMDELPQGAALPAEPIPVRPLVLNATDTQGRIKEITEHLEQGVQEVFESERYRDYLKAMSRFHNYSLNNTLLIVMQKPDASLVAGYGKWRDEFERHVKSGEKGIKILAPAPYKIKKDVAKTDPDTGQPVIGADGKPVTEQQEVTIPAFKVVSVFDVSQTEGKELPDIAVDALTGNVEQYEDFWRALKLTSPVPVTLEKIDGSAHGYYDLAEKRIAIDDGMSELQTIKTAIHEIAHAKLHDIDLNAPEQAERPDRSTREVQAESVAYTVCQHFGLDTSDYSFGYVAGWSSGRDIKELKASLETIRTAASELISEIEGHFAELQAQHTAEQEQAAAQDMPENTFSIYQLKDGDATRDLRFGPLEQVKAAGLRVDRENYELVYTASLSDTDTLEDIFVRFNMDRPQDFTGHSLSMSDVIVLRRGEQETAHYLDRGGYTEVPEFFQPEQAAEQEAQADAPPAERPLTELQKQAVEIAKRYETLSMQEKIGVIAQAFGCTSGTIETSPCTGKWRGTSDISIRFDNGSSLFLGNHMTRKAKTKKVQQELVDSALVRYNPEIIRIAKETAYTALKERELQDNAIAAEKGLKPYTLLNVEFNDGADQQSSGYIGWYYATLAVDGKICTHLETGLNHDIASGSVSPTPTRENYYAAGALKESDVDYVFNNVGFSSASGLYSLHLSDAAWGRAELELAKKLIDDYCREEFHSGADFSDLSAVGIGHTTITDDEIPIQAYANLTDFRVEKYLGDVLIESQQYESLAALIQGELNDLEFDDLTYASDEQIAMFHDQEKVSGKEAPSLDPAVQPVVTIVWSESDKLQEGEQLPLARADALFKALDDEKRSEREKPGYTGGWYDKTKFRIDCTFHGERDSYEGRQDFGDGDGALIDHIQAYHEYYAKDENWKNFVLHNEGAEAWEKDKAEREMLLTEFVPYMRLHCNLSEQERTAAAMLENGETLTPEQTAYFHEVLAHVDACREKLNAGDYHLPDPPQLSDFDKELQDYKAHVESEIAQEAEAAGITVEEYAANGYEPQEQPADVQEQPEKAPPADTAPEQTAVRYYTINEGAARRANDANSYRDYAAGSATAEYRQMVDQAAAIAQRQKERVDPMYHEKIDALLDTYARKLAENLNDHYAIEARVPSILVAGGSNFPVRKKEKQNAARDRNMQEWQDVQGILDKIRSTGMSGISMDDPQAAAKLEAKLVKLESAQETMKAVNAYFRKNKTLEGCPSLTPEQITKLQQEMAQSWHLDKSRPYPAYMLSNNNAEIRRIRGRIEQVRQHEDTNFAGWEFDGGRVEANKADNRLQVFFDGKPDEAARDELKANGFRWAPSVGAWQRQLNKNAYYAAGYISCIQPISGEKPIDVQRSAQQQESTVPDAHLTGEHISTPRGSFHVADMTREQMEAAGYGFHHSTDDGKYLIMGNGTQAFAIAAEQREQENYMRTAELSTEQNYNMIDGQINNTPSVDELEEKAKRGEVISLSALAAAVKAEDGRTPQRDPDGKKPSIRAQLKADRAQSGKPQQREKEQEAKRSIRQALEME</sequence>
<dbReference type="InterPro" id="IPR013610">
    <property type="entry name" value="ArdC_N"/>
</dbReference>
<evidence type="ECO:0000259" key="5">
    <source>
        <dbReference type="Pfam" id="PF14195"/>
    </source>
</evidence>
<proteinExistence type="predicted"/>
<accession>A0A810Q549</accession>
<organism evidence="7 8">
    <name type="scientific">Vescimonas fastidiosa</name>
    <dbReference type="NCBI Taxonomy" id="2714353"/>
    <lineage>
        <taxon>Bacteria</taxon>
        <taxon>Bacillati</taxon>
        <taxon>Bacillota</taxon>
        <taxon>Clostridia</taxon>
        <taxon>Eubacteriales</taxon>
        <taxon>Oscillospiraceae</taxon>
        <taxon>Vescimonas</taxon>
    </lineage>
</organism>
<keyword evidence="8" id="KW-1185">Reference proteome</keyword>
<evidence type="ECO:0000259" key="4">
    <source>
        <dbReference type="Pfam" id="PF14191"/>
    </source>
</evidence>
<dbReference type="InterPro" id="IPR009899">
    <property type="entry name" value="ArdA"/>
</dbReference>
<reference evidence="7" key="1">
    <citation type="submission" date="2020-09" db="EMBL/GenBank/DDBJ databases">
        <title>New species isolated from human feces.</title>
        <authorList>
            <person name="Kitahara M."/>
            <person name="Shigeno Y."/>
            <person name="Shime M."/>
            <person name="Matsumoto Y."/>
            <person name="Nakamura S."/>
            <person name="Motooka D."/>
            <person name="Fukuoka S."/>
            <person name="Nishikawa H."/>
            <person name="Benno Y."/>
        </authorList>
    </citation>
    <scope>NUCLEOTIDE SEQUENCE</scope>
    <source>
        <strain evidence="7">MM35</strain>
        <plasmid evidence="7">pMM35_01</plasmid>
    </source>
</reference>
<dbReference type="Gene3D" id="1.10.10.1190">
    <property type="entry name" value="Antirestriction protein ArdA, domain 3"/>
    <property type="match status" value="1"/>
</dbReference>
<feature type="domain" description="N-terminal" evidence="3">
    <location>
        <begin position="239"/>
        <end position="361"/>
    </location>
</feature>
<dbReference type="InterPro" id="IPR025465">
    <property type="entry name" value="DUF4316"/>
</dbReference>
<dbReference type="InterPro" id="IPR041893">
    <property type="entry name" value="ArdA_dom3"/>
</dbReference>
<feature type="compositionally biased region" description="Basic and acidic residues" evidence="1">
    <location>
        <begin position="1688"/>
        <end position="1703"/>
    </location>
</feature>
<dbReference type="InterPro" id="IPR025923">
    <property type="entry name" value="YodL-like_dom"/>
</dbReference>
<evidence type="ECO:0000313" key="7">
    <source>
        <dbReference type="EMBL" id="BCK79823.1"/>
    </source>
</evidence>
<dbReference type="RefSeq" id="WP_408059064.1">
    <property type="nucleotide sequence ID" value="NZ_AP023416.1"/>
</dbReference>
<dbReference type="InterPro" id="IPR041045">
    <property type="entry name" value="LPD25"/>
</dbReference>
<dbReference type="Proteomes" id="UP000681343">
    <property type="component" value="Plasmid pMM35_01"/>
</dbReference>
<keyword evidence="7" id="KW-0614">Plasmid</keyword>
<dbReference type="Pfam" id="PF08401">
    <property type="entry name" value="ArdcN"/>
    <property type="match status" value="1"/>
</dbReference>
<dbReference type="InterPro" id="IPR010359">
    <property type="entry name" value="IrrE_HExxH"/>
</dbReference>
<name>A0A810Q549_9FIRM</name>
<evidence type="ECO:0008006" key="9">
    <source>
        <dbReference type="Google" id="ProtNLM"/>
    </source>
</evidence>
<feature type="domain" description="Large polyvalent protein associated" evidence="6">
    <location>
        <begin position="1005"/>
        <end position="1099"/>
    </location>
</feature>
<dbReference type="Pfam" id="PF18840">
    <property type="entry name" value="LPD25"/>
    <property type="match status" value="1"/>
</dbReference>
<protein>
    <recommendedName>
        <fullName evidence="9">DUF4316 domain-containing protein</fullName>
    </recommendedName>
</protein>
<evidence type="ECO:0000259" key="6">
    <source>
        <dbReference type="Pfam" id="PF18840"/>
    </source>
</evidence>
<evidence type="ECO:0000256" key="1">
    <source>
        <dbReference type="SAM" id="MobiDB-lite"/>
    </source>
</evidence>
<feature type="domain" description="YodL-like" evidence="4">
    <location>
        <begin position="549"/>
        <end position="647"/>
    </location>
</feature>
<gene>
    <name evidence="7" type="ORF">MM35RIKEN_20150</name>
</gene>
<feature type="compositionally biased region" description="Basic and acidic residues" evidence="1">
    <location>
        <begin position="1710"/>
        <end position="1731"/>
    </location>
</feature>
<dbReference type="KEGG" id="vfa:MM35RIKEN_20150"/>
<evidence type="ECO:0000259" key="2">
    <source>
        <dbReference type="Pfam" id="PF06114"/>
    </source>
</evidence>
<dbReference type="GO" id="GO:0003697">
    <property type="term" value="F:single-stranded DNA binding"/>
    <property type="evidence" value="ECO:0007669"/>
    <property type="project" value="InterPro"/>
</dbReference>
<feature type="region of interest" description="Disordered" evidence="1">
    <location>
        <begin position="1570"/>
        <end position="1589"/>
    </location>
</feature>
<feature type="region of interest" description="Disordered" evidence="1">
    <location>
        <begin position="1688"/>
        <end position="1740"/>
    </location>
</feature>
<feature type="domain" description="IrrE N-terminal-like" evidence="2">
    <location>
        <begin position="404"/>
        <end position="474"/>
    </location>
</feature>
<evidence type="ECO:0000259" key="3">
    <source>
        <dbReference type="Pfam" id="PF08401"/>
    </source>
</evidence>
<dbReference type="EMBL" id="AP023416">
    <property type="protein sequence ID" value="BCK79823.1"/>
    <property type="molecule type" value="Genomic_DNA"/>
</dbReference>
<dbReference type="Pfam" id="PF07275">
    <property type="entry name" value="ArdA"/>
    <property type="match status" value="1"/>
</dbReference>